<feature type="transmembrane region" description="Helical" evidence="1">
    <location>
        <begin position="83"/>
        <end position="103"/>
    </location>
</feature>
<evidence type="ECO:0000256" key="1">
    <source>
        <dbReference type="SAM" id="Phobius"/>
    </source>
</evidence>
<reference evidence="2 3" key="1">
    <citation type="submission" date="2021-10" db="EMBL/GenBank/DDBJ databases">
        <title>Anaerobic single-cell dispensing facilitates the cultivation of human gut bacteria.</title>
        <authorList>
            <person name="Afrizal A."/>
        </authorList>
    </citation>
    <scope>NUCLEOTIDE SEQUENCE [LARGE SCALE GENOMIC DNA]</scope>
    <source>
        <strain evidence="2 3">CLA-AA-H276</strain>
    </source>
</reference>
<keyword evidence="1" id="KW-0812">Transmembrane</keyword>
<dbReference type="Pfam" id="PF16481">
    <property type="entry name" value="DUF5058"/>
    <property type="match status" value="1"/>
</dbReference>
<feature type="transmembrane region" description="Helical" evidence="1">
    <location>
        <begin position="12"/>
        <end position="31"/>
    </location>
</feature>
<protein>
    <submittedName>
        <fullName evidence="2">DUF5058 family protein</fullName>
    </submittedName>
</protein>
<sequence>MDYLTIANSPVFWGLCGITVLISLAQALLFMRQAKKAAVEVNLEKGLANKAFKIGLISAIGPACGVFIVMVGLMASIGGPMAWLRLSIIGAAATELSAASMGAQAAGVEFGGQGYTLTVMAVSWFAMALNGAGWLLVSGTVTPALEKLRGKLSGGDTKWLAVLSGACSLGIFGYLNANEIKKGWGNTIACLAGALGMVALMKFVVPKYPKLAEYSLGIAMIIGMVFAVIYDLSIA</sequence>
<dbReference type="InterPro" id="IPR032479">
    <property type="entry name" value="DUF5058"/>
</dbReference>
<name>A0AAE3A827_9FIRM</name>
<feature type="transmembrane region" description="Helical" evidence="1">
    <location>
        <begin position="115"/>
        <end position="137"/>
    </location>
</feature>
<dbReference type="EMBL" id="JAJEPS010000002">
    <property type="protein sequence ID" value="MCC2125153.1"/>
    <property type="molecule type" value="Genomic_DNA"/>
</dbReference>
<accession>A0AAE3A827</accession>
<organism evidence="2 3">
    <name type="scientific">Hominiventricola filiformis</name>
    <dbReference type="NCBI Taxonomy" id="2885352"/>
    <lineage>
        <taxon>Bacteria</taxon>
        <taxon>Bacillati</taxon>
        <taxon>Bacillota</taxon>
        <taxon>Clostridia</taxon>
        <taxon>Lachnospirales</taxon>
        <taxon>Lachnospiraceae</taxon>
        <taxon>Hominiventricola</taxon>
    </lineage>
</organism>
<keyword evidence="1" id="KW-0472">Membrane</keyword>
<evidence type="ECO:0000313" key="2">
    <source>
        <dbReference type="EMBL" id="MCC2125153.1"/>
    </source>
</evidence>
<dbReference type="RefSeq" id="WP_118770132.1">
    <property type="nucleotide sequence ID" value="NZ_JAJEPS010000002.1"/>
</dbReference>
<evidence type="ECO:0000313" key="3">
    <source>
        <dbReference type="Proteomes" id="UP001198220"/>
    </source>
</evidence>
<dbReference type="AlphaFoldDB" id="A0AAE3A827"/>
<keyword evidence="1" id="KW-1133">Transmembrane helix</keyword>
<feature type="transmembrane region" description="Helical" evidence="1">
    <location>
        <begin position="187"/>
        <end position="205"/>
    </location>
</feature>
<comment type="caution">
    <text evidence="2">The sequence shown here is derived from an EMBL/GenBank/DDBJ whole genome shotgun (WGS) entry which is preliminary data.</text>
</comment>
<gene>
    <name evidence="2" type="ORF">LKD36_03055</name>
</gene>
<keyword evidence="3" id="KW-1185">Reference proteome</keyword>
<feature type="transmembrane region" description="Helical" evidence="1">
    <location>
        <begin position="157"/>
        <end position="175"/>
    </location>
</feature>
<feature type="transmembrane region" description="Helical" evidence="1">
    <location>
        <begin position="52"/>
        <end position="77"/>
    </location>
</feature>
<proteinExistence type="predicted"/>
<dbReference type="Proteomes" id="UP001198220">
    <property type="component" value="Unassembled WGS sequence"/>
</dbReference>
<feature type="transmembrane region" description="Helical" evidence="1">
    <location>
        <begin position="211"/>
        <end position="232"/>
    </location>
</feature>